<proteinExistence type="predicted"/>
<evidence type="ECO:0000313" key="3">
    <source>
        <dbReference type="Proteomes" id="UP000324748"/>
    </source>
</evidence>
<accession>A0A5B0R0I7</accession>
<protein>
    <submittedName>
        <fullName evidence="2">Uncharacterized protein</fullName>
    </submittedName>
</protein>
<comment type="caution">
    <text evidence="2">The sequence shown here is derived from an EMBL/GenBank/DDBJ whole genome shotgun (WGS) entry which is preliminary data.</text>
</comment>
<dbReference type="EMBL" id="VSWC01000001">
    <property type="protein sequence ID" value="KAA1118919.1"/>
    <property type="molecule type" value="Genomic_DNA"/>
</dbReference>
<feature type="region of interest" description="Disordered" evidence="1">
    <location>
        <begin position="24"/>
        <end position="62"/>
    </location>
</feature>
<organism evidence="2 3">
    <name type="scientific">Puccinia graminis f. sp. tritici</name>
    <dbReference type="NCBI Taxonomy" id="56615"/>
    <lineage>
        <taxon>Eukaryota</taxon>
        <taxon>Fungi</taxon>
        <taxon>Dikarya</taxon>
        <taxon>Basidiomycota</taxon>
        <taxon>Pucciniomycotina</taxon>
        <taxon>Pucciniomycetes</taxon>
        <taxon>Pucciniales</taxon>
        <taxon>Pucciniaceae</taxon>
        <taxon>Puccinia</taxon>
    </lineage>
</organism>
<dbReference type="AlphaFoldDB" id="A0A5B0R0I7"/>
<dbReference type="Proteomes" id="UP000324748">
    <property type="component" value="Unassembled WGS sequence"/>
</dbReference>
<evidence type="ECO:0000256" key="1">
    <source>
        <dbReference type="SAM" id="MobiDB-lite"/>
    </source>
</evidence>
<sequence>MSVQRSPVGITTRSAARCQVISRPASDEEDETFVGARAIPDPEDNRPPAPTDQSVPTNHRDGVLDHRTKTALIRDGIARFSSCYLRSDGSNYRVWLRELTETAFSYLRDEHFYVSDCRGHPLERAA</sequence>
<reference evidence="2 3" key="1">
    <citation type="submission" date="2019-05" db="EMBL/GenBank/DDBJ databases">
        <title>Emergence of the Ug99 lineage of the wheat stem rust pathogen through somatic hybridization.</title>
        <authorList>
            <person name="Li F."/>
            <person name="Upadhyaya N.M."/>
            <person name="Sperschneider J."/>
            <person name="Matny O."/>
            <person name="Nguyen-Phuc H."/>
            <person name="Mago R."/>
            <person name="Raley C."/>
            <person name="Miller M.E."/>
            <person name="Silverstein K.A.T."/>
            <person name="Henningsen E."/>
            <person name="Hirsch C.D."/>
            <person name="Visser B."/>
            <person name="Pretorius Z.A."/>
            <person name="Steffenson B.J."/>
            <person name="Schwessinger B."/>
            <person name="Dodds P.N."/>
            <person name="Figueroa M."/>
        </authorList>
    </citation>
    <scope>NUCLEOTIDE SEQUENCE [LARGE SCALE GENOMIC DNA]</scope>
    <source>
        <strain evidence="2">21-0</strain>
    </source>
</reference>
<keyword evidence="3" id="KW-1185">Reference proteome</keyword>
<name>A0A5B0R0I7_PUCGR</name>
<evidence type="ECO:0000313" key="2">
    <source>
        <dbReference type="EMBL" id="KAA1118919.1"/>
    </source>
</evidence>
<gene>
    <name evidence="2" type="ORF">PGT21_010283</name>
</gene>